<dbReference type="GO" id="GO:0019450">
    <property type="term" value="P:L-cysteine catabolic process to pyruvate"/>
    <property type="evidence" value="ECO:0007669"/>
    <property type="project" value="TreeGrafter"/>
</dbReference>
<comment type="cofactor">
    <cofactor evidence="1 9">
        <name>pyridoxal 5'-phosphate</name>
        <dbReference type="ChEBI" id="CHEBI:597326"/>
    </cofactor>
</comment>
<dbReference type="FunFam" id="3.40.640.10:FF:000046">
    <property type="entry name" value="Cystathionine gamma-lyase"/>
    <property type="match status" value="1"/>
</dbReference>
<comment type="catalytic activity">
    <reaction evidence="7">
        <text>an S-substituted L-cysteine + H2O = a thiol + pyruvate + NH4(+)</text>
        <dbReference type="Rhea" id="RHEA:18121"/>
        <dbReference type="ChEBI" id="CHEBI:15361"/>
        <dbReference type="ChEBI" id="CHEBI:15377"/>
        <dbReference type="ChEBI" id="CHEBI:28938"/>
        <dbReference type="ChEBI" id="CHEBI:29256"/>
        <dbReference type="ChEBI" id="CHEBI:58717"/>
        <dbReference type="EC" id="4.4.1.13"/>
    </reaction>
</comment>
<dbReference type="Gene3D" id="3.40.640.10">
    <property type="entry name" value="Type I PLP-dependent aspartate aminotransferase-like (Major domain)"/>
    <property type="match status" value="1"/>
</dbReference>
<dbReference type="NCBIfam" id="TIGR01324">
    <property type="entry name" value="cysta_beta_ly_B"/>
    <property type="match status" value="1"/>
</dbReference>
<dbReference type="Gene3D" id="3.90.1150.10">
    <property type="entry name" value="Aspartate Aminotransferase, domain 1"/>
    <property type="match status" value="1"/>
</dbReference>
<keyword evidence="4 10" id="KW-0456">Lyase</keyword>
<name>A0A6A7YPW8_9PSED</name>
<dbReference type="InterPro" id="IPR000277">
    <property type="entry name" value="Cys/Met-Metab_PyrdxlP-dep_enz"/>
</dbReference>
<dbReference type="Pfam" id="PF01053">
    <property type="entry name" value="Cys_Met_Meta_PP"/>
    <property type="match status" value="1"/>
</dbReference>
<evidence type="ECO:0000256" key="2">
    <source>
        <dbReference type="ARBA" id="ARBA00009077"/>
    </source>
</evidence>
<reference evidence="12 13" key="1">
    <citation type="submission" date="2019-10" db="EMBL/GenBank/DDBJ databases">
        <title>Evaluation of single-gene subtyping targets for Pseudomonas.</title>
        <authorList>
            <person name="Reichler S.J."/>
            <person name="Orsi R.H."/>
            <person name="Wiedmann M."/>
            <person name="Martin N.H."/>
            <person name="Murphy S.I."/>
        </authorList>
    </citation>
    <scope>NUCLEOTIDE SEQUENCE [LARGE SCALE GENOMIC DNA]</scope>
    <source>
        <strain evidence="11 13">FSL R10-3254</strain>
        <strain evidence="10 12">FSL R10-3257</strain>
    </source>
</reference>
<dbReference type="InterPro" id="IPR015422">
    <property type="entry name" value="PyrdxlP-dep_Trfase_small"/>
</dbReference>
<dbReference type="InterPro" id="IPR015424">
    <property type="entry name" value="PyrdxlP-dep_Trfase"/>
</dbReference>
<dbReference type="GO" id="GO:0047804">
    <property type="term" value="F:cysteine-S-conjugate beta-lyase activity"/>
    <property type="evidence" value="ECO:0007669"/>
    <property type="project" value="UniProtKB-EC"/>
</dbReference>
<evidence type="ECO:0000313" key="11">
    <source>
        <dbReference type="EMBL" id="MQT90077.1"/>
    </source>
</evidence>
<dbReference type="CDD" id="cd00614">
    <property type="entry name" value="CGS_like"/>
    <property type="match status" value="1"/>
</dbReference>
<dbReference type="EC" id="4.4.1.8" evidence="10"/>
<evidence type="ECO:0000313" key="10">
    <source>
        <dbReference type="EMBL" id="MQT47425.1"/>
    </source>
</evidence>
<dbReference type="SUPFAM" id="SSF53383">
    <property type="entry name" value="PLP-dependent transferases"/>
    <property type="match status" value="1"/>
</dbReference>
<organism evidence="10 12">
    <name type="scientific">Pseudomonas helleri</name>
    <dbReference type="NCBI Taxonomy" id="1608996"/>
    <lineage>
        <taxon>Bacteria</taxon>
        <taxon>Pseudomonadati</taxon>
        <taxon>Pseudomonadota</taxon>
        <taxon>Gammaproteobacteria</taxon>
        <taxon>Pseudomonadales</taxon>
        <taxon>Pseudomonadaceae</taxon>
        <taxon>Pseudomonas</taxon>
    </lineage>
</organism>
<dbReference type="EMBL" id="WIWI01000031">
    <property type="protein sequence ID" value="MQT90077.1"/>
    <property type="molecule type" value="Genomic_DNA"/>
</dbReference>
<proteinExistence type="inferred from homology"/>
<evidence type="ECO:0000256" key="6">
    <source>
        <dbReference type="ARBA" id="ARBA00047517"/>
    </source>
</evidence>
<dbReference type="InterPro" id="IPR015421">
    <property type="entry name" value="PyrdxlP-dep_Trfase_major"/>
</dbReference>
<dbReference type="PANTHER" id="PTHR43500:SF1">
    <property type="entry name" value="CYSTATHIONINE BETA-LYASE-RELATED"/>
    <property type="match status" value="1"/>
</dbReference>
<evidence type="ECO:0000313" key="12">
    <source>
        <dbReference type="Proteomes" id="UP000441404"/>
    </source>
</evidence>
<dbReference type="PIRSF" id="PIRSF001434">
    <property type="entry name" value="CGS"/>
    <property type="match status" value="1"/>
</dbReference>
<evidence type="ECO:0000256" key="9">
    <source>
        <dbReference type="RuleBase" id="RU362118"/>
    </source>
</evidence>
<protein>
    <submittedName>
        <fullName evidence="10">Cystathionine beta-lyase</fullName>
        <ecNumber evidence="10">4.4.1.8</ecNumber>
    </submittedName>
</protein>
<dbReference type="InterPro" id="IPR006233">
    <property type="entry name" value="Cys_b_lyase_bac"/>
</dbReference>
<evidence type="ECO:0000256" key="3">
    <source>
        <dbReference type="ARBA" id="ARBA00022898"/>
    </source>
</evidence>
<dbReference type="GO" id="GO:0030170">
    <property type="term" value="F:pyridoxal phosphate binding"/>
    <property type="evidence" value="ECO:0007669"/>
    <property type="project" value="InterPro"/>
</dbReference>
<dbReference type="Proteomes" id="UP000441404">
    <property type="component" value="Unassembled WGS sequence"/>
</dbReference>
<dbReference type="AlphaFoldDB" id="A0A6A7YPW8"/>
<comment type="similarity">
    <text evidence="2 9">Belongs to the trans-sulfuration enzymes family.</text>
</comment>
<keyword evidence="3 8" id="KW-0663">Pyridoxal phosphate</keyword>
<comment type="pathway">
    <text evidence="5">Amino-acid biosynthesis; L-methionine biosynthesis via de novo pathway; L-homocysteine from L-cystathionine: step 1/1.</text>
</comment>
<evidence type="ECO:0000256" key="8">
    <source>
        <dbReference type="PIRSR" id="PIRSR001434-2"/>
    </source>
</evidence>
<dbReference type="EMBL" id="WIWJ01000018">
    <property type="protein sequence ID" value="MQT47425.1"/>
    <property type="molecule type" value="Genomic_DNA"/>
</dbReference>
<dbReference type="InterPro" id="IPR054542">
    <property type="entry name" value="Cys_met_metab_PP"/>
</dbReference>
<dbReference type="PANTHER" id="PTHR43500">
    <property type="entry name" value="CYSTATHIONINE BETA-LYASE-RELATED"/>
    <property type="match status" value="1"/>
</dbReference>
<dbReference type="RefSeq" id="WP_153328728.1">
    <property type="nucleotide sequence ID" value="NZ_WIWI01000031.1"/>
</dbReference>
<feature type="modified residue" description="N6-(pyridoxal phosphate)lysine" evidence="8">
    <location>
        <position position="217"/>
    </location>
</feature>
<evidence type="ECO:0000256" key="4">
    <source>
        <dbReference type="ARBA" id="ARBA00023239"/>
    </source>
</evidence>
<sequence length="404" mass="44178">MSTRESRSHWLADTQLTHLGRNPASHEGTVNTPVYRVSTYVWENTQALAEFRRKSADPEFRGNAYGRNGNPTTAAFEDAVAELEGGYRGLIMPSGLAAITGAVLAVAKAGDHVLVTDNCYWHARKVFDDVLSRYGIETTYFDPELGADIAGQLRPNTKVVFVEAPGSTTFEVQDIPAIARAAHAHGALVLMDNTWATPLFFRAFEHGVDISIHAATKYLVGHSDAMLGVIVTTQPLYAQVRSVVRDLGYIASADDAYLGLRGLRTLGVRLRQHQQSALRVAHWLQQRSEVLEVRHPALPGSPGHEIWKRDFLGSSGLFAFVLKPLPDEAVNAFLDSLKLFAMGASWGGFESLIGRQTPQRAVTPWQVPGVLFRIHVGLEAVDDLIADLDQGLAGIAHHFSPEEA</sequence>
<evidence type="ECO:0000256" key="7">
    <source>
        <dbReference type="ARBA" id="ARBA00047625"/>
    </source>
</evidence>
<comment type="catalytic activity">
    <reaction evidence="6">
        <text>L,L-cystathionine + H2O = L-homocysteine + pyruvate + NH4(+)</text>
        <dbReference type="Rhea" id="RHEA:13965"/>
        <dbReference type="ChEBI" id="CHEBI:15361"/>
        <dbReference type="ChEBI" id="CHEBI:15377"/>
        <dbReference type="ChEBI" id="CHEBI:28938"/>
        <dbReference type="ChEBI" id="CHEBI:58161"/>
        <dbReference type="ChEBI" id="CHEBI:58199"/>
    </reaction>
</comment>
<dbReference type="GO" id="GO:0019346">
    <property type="term" value="P:transsulfuration"/>
    <property type="evidence" value="ECO:0007669"/>
    <property type="project" value="InterPro"/>
</dbReference>
<evidence type="ECO:0000256" key="1">
    <source>
        <dbReference type="ARBA" id="ARBA00001933"/>
    </source>
</evidence>
<dbReference type="Proteomes" id="UP000489190">
    <property type="component" value="Unassembled WGS sequence"/>
</dbReference>
<comment type="caution">
    <text evidence="10">The sequence shown here is derived from an EMBL/GenBank/DDBJ whole genome shotgun (WGS) entry which is preliminary data.</text>
</comment>
<gene>
    <name evidence="10" type="primary">metC</name>
    <name evidence="11" type="ORF">GHO39_13190</name>
    <name evidence="10" type="ORF">GHO40_11885</name>
</gene>
<evidence type="ECO:0000256" key="5">
    <source>
        <dbReference type="ARBA" id="ARBA00046315"/>
    </source>
</evidence>
<dbReference type="PROSITE" id="PS00868">
    <property type="entry name" value="CYS_MET_METAB_PP"/>
    <property type="match status" value="1"/>
</dbReference>
<evidence type="ECO:0000313" key="13">
    <source>
        <dbReference type="Proteomes" id="UP000489190"/>
    </source>
</evidence>
<accession>A0A6A7YPW8</accession>